<evidence type="ECO:0000313" key="2">
    <source>
        <dbReference type="Proteomes" id="UP000632125"/>
    </source>
</evidence>
<sequence>MRITCYCDQSSNMGYIYLQPPAVIRNAIETENKLNNYLNPNQISIPYITDISIALFLDQMRVAANTFDADYGDIYDTEYGNDMDGNGYIIGIELNLYPDRFVDLIYNQAYKVIQTEWKDREFHVVTLDHEDNVFKPENIIYKLTDQEDAFIVVQLVEPELLGYHYTNIENRHPIAFFKALISARNDIYPLEYLLNPDFVMHKD</sequence>
<dbReference type="AlphaFoldDB" id="A0A927H8Y7"/>
<dbReference type="Proteomes" id="UP000632125">
    <property type="component" value="Unassembled WGS sequence"/>
</dbReference>
<reference evidence="1" key="1">
    <citation type="submission" date="2020-09" db="EMBL/GenBank/DDBJ databases">
        <title>A novel bacterium of genus Paenibacillus, isolated from South China Sea.</title>
        <authorList>
            <person name="Huang H."/>
            <person name="Mo K."/>
            <person name="Hu Y."/>
        </authorList>
    </citation>
    <scope>NUCLEOTIDE SEQUENCE</scope>
    <source>
        <strain evidence="1">IB182493</strain>
    </source>
</reference>
<dbReference type="RefSeq" id="WP_190867352.1">
    <property type="nucleotide sequence ID" value="NZ_JACXIY010000051.1"/>
</dbReference>
<comment type="caution">
    <text evidence="1">The sequence shown here is derived from an EMBL/GenBank/DDBJ whole genome shotgun (WGS) entry which is preliminary data.</text>
</comment>
<gene>
    <name evidence="1" type="ORF">IDH41_28640</name>
</gene>
<dbReference type="EMBL" id="JACXIY010000051">
    <property type="protein sequence ID" value="MBD2872555.1"/>
    <property type="molecule type" value="Genomic_DNA"/>
</dbReference>
<proteinExistence type="predicted"/>
<keyword evidence="2" id="KW-1185">Reference proteome</keyword>
<accession>A0A927H8Y7</accession>
<protein>
    <submittedName>
        <fullName evidence="1">Uncharacterized protein</fullName>
    </submittedName>
</protein>
<evidence type="ECO:0000313" key="1">
    <source>
        <dbReference type="EMBL" id="MBD2872555.1"/>
    </source>
</evidence>
<organism evidence="1 2">
    <name type="scientific">Paenibacillus arenilitoris</name>
    <dbReference type="NCBI Taxonomy" id="2772299"/>
    <lineage>
        <taxon>Bacteria</taxon>
        <taxon>Bacillati</taxon>
        <taxon>Bacillota</taxon>
        <taxon>Bacilli</taxon>
        <taxon>Bacillales</taxon>
        <taxon>Paenibacillaceae</taxon>
        <taxon>Paenibacillus</taxon>
    </lineage>
</organism>
<name>A0A927H8Y7_9BACL</name>